<dbReference type="SUPFAM" id="SSF55729">
    <property type="entry name" value="Acyl-CoA N-acyltransferases (Nat)"/>
    <property type="match status" value="1"/>
</dbReference>
<dbReference type="GO" id="GO:0016746">
    <property type="term" value="F:acyltransferase activity"/>
    <property type="evidence" value="ECO:0007669"/>
    <property type="project" value="UniProtKB-KW"/>
</dbReference>
<protein>
    <submittedName>
        <fullName evidence="2">GNAT family N-acetyltransferase</fullName>
        <ecNumber evidence="2">2.3.1.-</ecNumber>
    </submittedName>
</protein>
<dbReference type="InterPro" id="IPR016181">
    <property type="entry name" value="Acyl_CoA_acyltransferase"/>
</dbReference>
<keyword evidence="2" id="KW-0012">Acyltransferase</keyword>
<dbReference type="InterPro" id="IPR045057">
    <property type="entry name" value="Gcn5-rel_NAT"/>
</dbReference>
<name>A0ABV6H5G1_9ACTN</name>
<gene>
    <name evidence="2" type="ORF">ACFFJD_04530</name>
</gene>
<evidence type="ECO:0000313" key="3">
    <source>
        <dbReference type="Proteomes" id="UP001589783"/>
    </source>
</evidence>
<dbReference type="EC" id="2.3.1.-" evidence="2"/>
<dbReference type="InterPro" id="IPR031165">
    <property type="entry name" value="GNAT_YJDJ"/>
</dbReference>
<organism evidence="2 3">
    <name type="scientific">Gordonia phosphorivorans</name>
    <dbReference type="NCBI Taxonomy" id="1056982"/>
    <lineage>
        <taxon>Bacteria</taxon>
        <taxon>Bacillati</taxon>
        <taxon>Actinomycetota</taxon>
        <taxon>Actinomycetes</taxon>
        <taxon>Mycobacteriales</taxon>
        <taxon>Gordoniaceae</taxon>
        <taxon>Gordonia</taxon>
    </lineage>
</organism>
<comment type="caution">
    <text evidence="2">The sequence shown here is derived from an EMBL/GenBank/DDBJ whole genome shotgun (WGS) entry which is preliminary data.</text>
</comment>
<evidence type="ECO:0000259" key="1">
    <source>
        <dbReference type="PROSITE" id="PS51729"/>
    </source>
</evidence>
<dbReference type="PROSITE" id="PS51729">
    <property type="entry name" value="GNAT_YJDJ"/>
    <property type="match status" value="1"/>
</dbReference>
<keyword evidence="3" id="KW-1185">Reference proteome</keyword>
<dbReference type="Gene3D" id="3.40.630.30">
    <property type="match status" value="1"/>
</dbReference>
<feature type="domain" description="N-acetyltransferase" evidence="1">
    <location>
        <begin position="9"/>
        <end position="102"/>
    </location>
</feature>
<dbReference type="PANTHER" id="PTHR31435">
    <property type="entry name" value="PROTEIN NATD1"/>
    <property type="match status" value="1"/>
</dbReference>
<keyword evidence="2" id="KW-0808">Transferase</keyword>
<reference evidence="2 3" key="1">
    <citation type="submission" date="2024-09" db="EMBL/GenBank/DDBJ databases">
        <authorList>
            <person name="Sun Q."/>
            <person name="Mori K."/>
        </authorList>
    </citation>
    <scope>NUCLEOTIDE SEQUENCE [LARGE SCALE GENOMIC DNA]</scope>
    <source>
        <strain evidence="2 3">CCM 7957</strain>
    </source>
</reference>
<dbReference type="Pfam" id="PF14542">
    <property type="entry name" value="Acetyltransf_CG"/>
    <property type="match status" value="1"/>
</dbReference>
<dbReference type="EMBL" id="JBHLWV010000012">
    <property type="protein sequence ID" value="MFC0314119.1"/>
    <property type="molecule type" value="Genomic_DNA"/>
</dbReference>
<dbReference type="Proteomes" id="UP001589783">
    <property type="component" value="Unassembled WGS sequence"/>
</dbReference>
<accession>A0ABV6H5G1</accession>
<proteinExistence type="predicted"/>
<sequence length="117" mass="12845">MTEQTFDVVDRPTESRYVLLDRSAADREAGEESYVDVDAAAAVQRVLFHTGIDDAYGGRGLASLLVQHVVDDVVARGYALVPVCPYVAKWLTRHPEYDAHIVAPTPAHLRAVSARRA</sequence>
<dbReference type="PANTHER" id="PTHR31435:SF10">
    <property type="entry name" value="BSR4717 PROTEIN"/>
    <property type="match status" value="1"/>
</dbReference>
<dbReference type="RefSeq" id="WP_382361562.1">
    <property type="nucleotide sequence ID" value="NZ_JBHLWV010000012.1"/>
</dbReference>
<evidence type="ECO:0000313" key="2">
    <source>
        <dbReference type="EMBL" id="MFC0314119.1"/>
    </source>
</evidence>